<protein>
    <submittedName>
        <fullName evidence="2">Uncharacterized protein</fullName>
    </submittedName>
</protein>
<sequence length="91" mass="10590">MGMIWDNTKFDMKVNMSGSEYMKYKESRKLKLSKKQKEGIVWIGVSIFVLVILMFVISEITSKPVTPMFKDWYEALPTMSTLSWNNIGKLT</sequence>
<name>X1A8R4_9ZZZZ</name>
<proteinExistence type="predicted"/>
<reference evidence="2" key="1">
    <citation type="journal article" date="2014" name="Front. Microbiol.">
        <title>High frequency of phylogenetically diverse reductive dehalogenase-homologous genes in deep subseafloor sedimentary metagenomes.</title>
        <authorList>
            <person name="Kawai M."/>
            <person name="Futagami T."/>
            <person name="Toyoda A."/>
            <person name="Takaki Y."/>
            <person name="Nishi S."/>
            <person name="Hori S."/>
            <person name="Arai W."/>
            <person name="Tsubouchi T."/>
            <person name="Morono Y."/>
            <person name="Uchiyama I."/>
            <person name="Ito T."/>
            <person name="Fujiyama A."/>
            <person name="Inagaki F."/>
            <person name="Takami H."/>
        </authorList>
    </citation>
    <scope>NUCLEOTIDE SEQUENCE</scope>
    <source>
        <strain evidence="2">Expedition CK06-06</strain>
    </source>
</reference>
<gene>
    <name evidence="2" type="ORF">S01H4_25591</name>
</gene>
<organism evidence="2">
    <name type="scientific">marine sediment metagenome</name>
    <dbReference type="NCBI Taxonomy" id="412755"/>
    <lineage>
        <taxon>unclassified sequences</taxon>
        <taxon>metagenomes</taxon>
        <taxon>ecological metagenomes</taxon>
    </lineage>
</organism>
<keyword evidence="1" id="KW-0472">Membrane</keyword>
<keyword evidence="1" id="KW-1133">Transmembrane helix</keyword>
<feature type="transmembrane region" description="Helical" evidence="1">
    <location>
        <begin position="39"/>
        <end position="58"/>
    </location>
</feature>
<evidence type="ECO:0000256" key="1">
    <source>
        <dbReference type="SAM" id="Phobius"/>
    </source>
</evidence>
<keyword evidence="1" id="KW-0812">Transmembrane</keyword>
<comment type="caution">
    <text evidence="2">The sequence shown here is derived from an EMBL/GenBank/DDBJ whole genome shotgun (WGS) entry which is preliminary data.</text>
</comment>
<dbReference type="EMBL" id="BART01012198">
    <property type="protein sequence ID" value="GAG78079.1"/>
    <property type="molecule type" value="Genomic_DNA"/>
</dbReference>
<evidence type="ECO:0000313" key="2">
    <source>
        <dbReference type="EMBL" id="GAG78079.1"/>
    </source>
</evidence>
<dbReference type="AlphaFoldDB" id="X1A8R4"/>
<accession>X1A8R4</accession>
<feature type="non-terminal residue" evidence="2">
    <location>
        <position position="91"/>
    </location>
</feature>